<dbReference type="STRING" id="3880.A0A072USQ0"/>
<keyword evidence="6" id="KW-1185">Reference proteome</keyword>
<dbReference type="Proteomes" id="UP000002051">
    <property type="component" value="Chromosome 4"/>
</dbReference>
<proteinExistence type="inferred from homology"/>
<reference evidence="4 6" key="1">
    <citation type="journal article" date="2011" name="Nature">
        <title>The Medicago genome provides insight into the evolution of rhizobial symbioses.</title>
        <authorList>
            <person name="Young N.D."/>
            <person name="Debelle F."/>
            <person name="Oldroyd G.E."/>
            <person name="Geurts R."/>
            <person name="Cannon S.B."/>
            <person name="Udvardi M.K."/>
            <person name="Benedito V.A."/>
            <person name="Mayer K.F."/>
            <person name="Gouzy J."/>
            <person name="Schoof H."/>
            <person name="Van de Peer Y."/>
            <person name="Proost S."/>
            <person name="Cook D.R."/>
            <person name="Meyers B.C."/>
            <person name="Spannagl M."/>
            <person name="Cheung F."/>
            <person name="De Mita S."/>
            <person name="Krishnakumar V."/>
            <person name="Gundlach H."/>
            <person name="Zhou S."/>
            <person name="Mudge J."/>
            <person name="Bharti A.K."/>
            <person name="Murray J.D."/>
            <person name="Naoumkina M.A."/>
            <person name="Rosen B."/>
            <person name="Silverstein K.A."/>
            <person name="Tang H."/>
            <person name="Rombauts S."/>
            <person name="Zhao P.X."/>
            <person name="Zhou P."/>
            <person name="Barbe V."/>
            <person name="Bardou P."/>
            <person name="Bechner M."/>
            <person name="Bellec A."/>
            <person name="Berger A."/>
            <person name="Berges H."/>
            <person name="Bidwell S."/>
            <person name="Bisseling T."/>
            <person name="Choisne N."/>
            <person name="Couloux A."/>
            <person name="Denny R."/>
            <person name="Deshpande S."/>
            <person name="Dai X."/>
            <person name="Doyle J.J."/>
            <person name="Dudez A.M."/>
            <person name="Farmer A.D."/>
            <person name="Fouteau S."/>
            <person name="Franken C."/>
            <person name="Gibelin C."/>
            <person name="Gish J."/>
            <person name="Goldstein S."/>
            <person name="Gonzalez A.J."/>
            <person name="Green P.J."/>
            <person name="Hallab A."/>
            <person name="Hartog M."/>
            <person name="Hua A."/>
            <person name="Humphray S.J."/>
            <person name="Jeong D.H."/>
            <person name="Jing Y."/>
            <person name="Jocker A."/>
            <person name="Kenton S.M."/>
            <person name="Kim D.J."/>
            <person name="Klee K."/>
            <person name="Lai H."/>
            <person name="Lang C."/>
            <person name="Lin S."/>
            <person name="Macmil S.L."/>
            <person name="Magdelenat G."/>
            <person name="Matthews L."/>
            <person name="McCorrison J."/>
            <person name="Monaghan E.L."/>
            <person name="Mun J.H."/>
            <person name="Najar F.Z."/>
            <person name="Nicholson C."/>
            <person name="Noirot C."/>
            <person name="O'Bleness M."/>
            <person name="Paule C.R."/>
            <person name="Poulain J."/>
            <person name="Prion F."/>
            <person name="Qin B."/>
            <person name="Qu C."/>
            <person name="Retzel E.F."/>
            <person name="Riddle C."/>
            <person name="Sallet E."/>
            <person name="Samain S."/>
            <person name="Samson N."/>
            <person name="Sanders I."/>
            <person name="Saurat O."/>
            <person name="Scarpelli C."/>
            <person name="Schiex T."/>
            <person name="Segurens B."/>
            <person name="Severin A.J."/>
            <person name="Sherrier D.J."/>
            <person name="Shi R."/>
            <person name="Sims S."/>
            <person name="Singer S.R."/>
            <person name="Sinharoy S."/>
            <person name="Sterck L."/>
            <person name="Viollet A."/>
            <person name="Wang B.B."/>
            <person name="Wang K."/>
            <person name="Wang M."/>
            <person name="Wang X."/>
            <person name="Warfsmann J."/>
            <person name="Weissenbach J."/>
            <person name="White D.D."/>
            <person name="White J.D."/>
            <person name="Wiley G.B."/>
            <person name="Wincker P."/>
            <person name="Xing Y."/>
            <person name="Yang L."/>
            <person name="Yao Z."/>
            <person name="Ying F."/>
            <person name="Zhai J."/>
            <person name="Zhou L."/>
            <person name="Zuber A."/>
            <person name="Denarie J."/>
            <person name="Dixon R.A."/>
            <person name="May G.D."/>
            <person name="Schwartz D.C."/>
            <person name="Rogers J."/>
            <person name="Quetier F."/>
            <person name="Town C.D."/>
            <person name="Roe B.A."/>
        </authorList>
    </citation>
    <scope>NUCLEOTIDE SEQUENCE [LARGE SCALE GENOMIC DNA]</scope>
    <source>
        <strain evidence="4">A17</strain>
        <strain evidence="5 6">cv. Jemalong A17</strain>
    </source>
</reference>
<reference evidence="5" key="3">
    <citation type="submission" date="2015-04" db="UniProtKB">
        <authorList>
            <consortium name="EnsemblPlants"/>
        </authorList>
    </citation>
    <scope>IDENTIFICATION</scope>
    <source>
        <strain evidence="5">cv. Jemalong A17</strain>
    </source>
</reference>
<dbReference type="PANTHER" id="PTHR10126">
    <property type="entry name" value="TATA-BOX BINDING PROTEIN"/>
    <property type="match status" value="1"/>
</dbReference>
<dbReference type="Pfam" id="PF00352">
    <property type="entry name" value="TBP"/>
    <property type="match status" value="1"/>
</dbReference>
<evidence type="ECO:0000313" key="6">
    <source>
        <dbReference type="Proteomes" id="UP000002051"/>
    </source>
</evidence>
<name>A0A072USQ0_MEDTR</name>
<dbReference type="GO" id="GO:0006352">
    <property type="term" value="P:DNA-templated transcription initiation"/>
    <property type="evidence" value="ECO:0000318"/>
    <property type="project" value="GO_Central"/>
</dbReference>
<accession>A0A072USQ0</accession>
<keyword evidence="2" id="KW-0238">DNA-binding</keyword>
<dbReference type="InterPro" id="IPR000814">
    <property type="entry name" value="TBP"/>
</dbReference>
<comment type="similarity">
    <text evidence="1">Belongs to the TBP family.</text>
</comment>
<evidence type="ECO:0000313" key="4">
    <source>
        <dbReference type="EMBL" id="KEH32346.1"/>
    </source>
</evidence>
<dbReference type="EMBL" id="CM001220">
    <property type="protein sequence ID" value="KEH32346.1"/>
    <property type="molecule type" value="Genomic_DNA"/>
</dbReference>
<keyword evidence="3" id="KW-0804">Transcription</keyword>
<dbReference type="Gene3D" id="3.30.310.10">
    <property type="entry name" value="TATA-Binding Protein"/>
    <property type="match status" value="1"/>
</dbReference>
<dbReference type="HOGENOM" id="CLU_060161_4_2_1"/>
<dbReference type="GO" id="GO:0016251">
    <property type="term" value="F:RNA polymerase II general transcription initiation factor activity"/>
    <property type="evidence" value="ECO:0000318"/>
    <property type="project" value="GO_Central"/>
</dbReference>
<dbReference type="SUPFAM" id="SSF55945">
    <property type="entry name" value="TATA-box binding protein-like"/>
    <property type="match status" value="1"/>
</dbReference>
<gene>
    <name evidence="5" type="primary">25494119</name>
    <name evidence="4" type="ordered locus">MTR_4g122635</name>
</gene>
<sequence>MQESQPAGVAIAPTLKNVQNIVSTVNWGRKLDLKAIGLQAPNTRIVTYKPKRIPFLVMKIREPKTTALISASGMMTGIMQKLGFPAKFEDFKIRSQMNVNFRKWLDGLARSYGASSSVNLVDEVSKSIQQLTI</sequence>
<dbReference type="GO" id="GO:0003677">
    <property type="term" value="F:DNA binding"/>
    <property type="evidence" value="ECO:0007669"/>
    <property type="project" value="UniProtKB-KW"/>
</dbReference>
<organism evidence="4 6">
    <name type="scientific">Medicago truncatula</name>
    <name type="common">Barrel medic</name>
    <name type="synonym">Medicago tribuloides</name>
    <dbReference type="NCBI Taxonomy" id="3880"/>
    <lineage>
        <taxon>Eukaryota</taxon>
        <taxon>Viridiplantae</taxon>
        <taxon>Streptophyta</taxon>
        <taxon>Embryophyta</taxon>
        <taxon>Tracheophyta</taxon>
        <taxon>Spermatophyta</taxon>
        <taxon>Magnoliopsida</taxon>
        <taxon>eudicotyledons</taxon>
        <taxon>Gunneridae</taxon>
        <taxon>Pentapetalae</taxon>
        <taxon>rosids</taxon>
        <taxon>fabids</taxon>
        <taxon>Fabales</taxon>
        <taxon>Fabaceae</taxon>
        <taxon>Papilionoideae</taxon>
        <taxon>50 kb inversion clade</taxon>
        <taxon>NPAAA clade</taxon>
        <taxon>Hologalegina</taxon>
        <taxon>IRL clade</taxon>
        <taxon>Trifolieae</taxon>
        <taxon>Medicago</taxon>
    </lineage>
</organism>
<protein>
    <submittedName>
        <fullName evidence="4">TATA-box-binding protein</fullName>
    </submittedName>
</protein>
<dbReference type="AlphaFoldDB" id="A0A072USQ0"/>
<evidence type="ECO:0000256" key="3">
    <source>
        <dbReference type="ARBA" id="ARBA00023163"/>
    </source>
</evidence>
<evidence type="ECO:0000256" key="2">
    <source>
        <dbReference type="ARBA" id="ARBA00023125"/>
    </source>
</evidence>
<dbReference type="InterPro" id="IPR012295">
    <property type="entry name" value="TBP_dom_sf"/>
</dbReference>
<evidence type="ECO:0000256" key="1">
    <source>
        <dbReference type="ARBA" id="ARBA00005560"/>
    </source>
</evidence>
<reference evidence="4 6" key="2">
    <citation type="journal article" date="2014" name="BMC Genomics">
        <title>An improved genome release (version Mt4.0) for the model legume Medicago truncatula.</title>
        <authorList>
            <person name="Tang H."/>
            <person name="Krishnakumar V."/>
            <person name="Bidwell S."/>
            <person name="Rosen B."/>
            <person name="Chan A."/>
            <person name="Zhou S."/>
            <person name="Gentzbittel L."/>
            <person name="Childs K.L."/>
            <person name="Yandell M."/>
            <person name="Gundlach H."/>
            <person name="Mayer K.F."/>
            <person name="Schwartz D.C."/>
            <person name="Town C.D."/>
        </authorList>
    </citation>
    <scope>GENOME REANNOTATION</scope>
    <source>
        <strain evidence="4">A17</strain>
        <strain evidence="5 6">cv. Jemalong A17</strain>
    </source>
</reference>
<dbReference type="EnsemblPlants" id="KEH32346">
    <property type="protein sequence ID" value="KEH32346"/>
    <property type="gene ID" value="MTR_4g122635"/>
</dbReference>
<evidence type="ECO:0000313" key="5">
    <source>
        <dbReference type="EnsemblPlants" id="KEH32346"/>
    </source>
</evidence>